<dbReference type="Pfam" id="PF07653">
    <property type="entry name" value="SH3_2"/>
    <property type="match status" value="1"/>
</dbReference>
<dbReference type="InterPro" id="IPR036028">
    <property type="entry name" value="SH3-like_dom_sf"/>
</dbReference>
<accession>V3ZGU3</accession>
<dbReference type="PANTHER" id="PTHR15729">
    <property type="entry name" value="CDC42 GTPASE-ACTIVATING PROTEIN"/>
    <property type="match status" value="1"/>
</dbReference>
<dbReference type="InterPro" id="IPR008936">
    <property type="entry name" value="Rho_GTPase_activation_prot"/>
</dbReference>
<evidence type="ECO:0000256" key="1">
    <source>
        <dbReference type="ARBA" id="ARBA00008795"/>
    </source>
</evidence>
<reference evidence="7 8" key="1">
    <citation type="journal article" date="2013" name="Nature">
        <title>Insights into bilaterian evolution from three spiralian genomes.</title>
        <authorList>
            <person name="Simakov O."/>
            <person name="Marletaz F."/>
            <person name="Cho S.J."/>
            <person name="Edsinger-Gonzales E."/>
            <person name="Havlak P."/>
            <person name="Hellsten U."/>
            <person name="Kuo D.H."/>
            <person name="Larsson T."/>
            <person name="Lv J."/>
            <person name="Arendt D."/>
            <person name="Savage R."/>
            <person name="Osoegawa K."/>
            <person name="de Jong P."/>
            <person name="Grimwood J."/>
            <person name="Chapman J.A."/>
            <person name="Shapiro H."/>
            <person name="Aerts A."/>
            <person name="Otillar R.P."/>
            <person name="Terry A.Y."/>
            <person name="Boore J.L."/>
            <person name="Grigoriev I.V."/>
            <person name="Lindberg D.R."/>
            <person name="Seaver E.C."/>
            <person name="Weisblat D.A."/>
            <person name="Putnam N.H."/>
            <person name="Rokhsar D.S."/>
        </authorList>
    </citation>
    <scope>NUCLEOTIDE SEQUENCE [LARGE SCALE GENOMIC DNA]</scope>
</reference>
<dbReference type="OrthoDB" id="5873004at2759"/>
<dbReference type="SUPFAM" id="SSF64268">
    <property type="entry name" value="PX domain"/>
    <property type="match status" value="1"/>
</dbReference>
<dbReference type="RefSeq" id="XP_009065962.1">
    <property type="nucleotide sequence ID" value="XM_009067714.1"/>
</dbReference>
<dbReference type="Gene3D" id="2.30.30.40">
    <property type="entry name" value="SH3 Domains"/>
    <property type="match status" value="1"/>
</dbReference>
<dbReference type="InterPro" id="IPR051576">
    <property type="entry name" value="PX-Rho_GAP"/>
</dbReference>
<dbReference type="GO" id="GO:0005096">
    <property type="term" value="F:GTPase activator activity"/>
    <property type="evidence" value="ECO:0007669"/>
    <property type="project" value="UniProtKB-KW"/>
</dbReference>
<gene>
    <name evidence="7" type="ORF">LOTGIDRAFT_133635</name>
</gene>
<evidence type="ECO:0000256" key="3">
    <source>
        <dbReference type="ARBA" id="ARBA00022468"/>
    </source>
</evidence>
<feature type="non-terminal residue" evidence="7">
    <location>
        <position position="1"/>
    </location>
</feature>
<keyword evidence="2 4" id="KW-0728">SH3 domain</keyword>
<dbReference type="GeneID" id="20233461"/>
<evidence type="ECO:0008006" key="9">
    <source>
        <dbReference type="Google" id="ProtNLM"/>
    </source>
</evidence>
<dbReference type="SUPFAM" id="SSF48350">
    <property type="entry name" value="GTPase activation domain, GAP"/>
    <property type="match status" value="1"/>
</dbReference>
<dbReference type="AlphaFoldDB" id="V3ZGU3"/>
<evidence type="ECO:0000259" key="6">
    <source>
        <dbReference type="PROSITE" id="PS50238"/>
    </source>
</evidence>
<dbReference type="HOGENOM" id="CLU_009183_1_0_1"/>
<dbReference type="Proteomes" id="UP000030746">
    <property type="component" value="Unassembled WGS sequence"/>
</dbReference>
<dbReference type="PANTHER" id="PTHR15729:SF10">
    <property type="entry name" value="GTPASE-ACTIVATING PROTEIN CDGAPR"/>
    <property type="match status" value="1"/>
</dbReference>
<evidence type="ECO:0000313" key="7">
    <source>
        <dbReference type="EMBL" id="ESO83357.1"/>
    </source>
</evidence>
<dbReference type="Gene3D" id="3.30.1520.10">
    <property type="entry name" value="Phox-like domain"/>
    <property type="match status" value="1"/>
</dbReference>
<dbReference type="Gene3D" id="1.10.555.10">
    <property type="entry name" value="Rho GTPase activation protein"/>
    <property type="match status" value="1"/>
</dbReference>
<proteinExistence type="inferred from homology"/>
<dbReference type="PROSITE" id="PS50002">
    <property type="entry name" value="SH3"/>
    <property type="match status" value="1"/>
</dbReference>
<dbReference type="STRING" id="225164.V3ZGU3"/>
<feature type="domain" description="SH3" evidence="5">
    <location>
        <begin position="127"/>
        <end position="189"/>
    </location>
</feature>
<dbReference type="PROSITE" id="PS50238">
    <property type="entry name" value="RHOGAP"/>
    <property type="match status" value="1"/>
</dbReference>
<dbReference type="InterPro" id="IPR036871">
    <property type="entry name" value="PX_dom_sf"/>
</dbReference>
<dbReference type="FunFam" id="2.30.30.40:FF:000207">
    <property type="entry name" value="CLUMA_CG020965, isoform A"/>
    <property type="match status" value="1"/>
</dbReference>
<dbReference type="CDD" id="cd11835">
    <property type="entry name" value="SH3_ARHGAP32_33"/>
    <property type="match status" value="1"/>
</dbReference>
<comment type="similarity">
    <text evidence="1">Belongs to the PX domain-containing GAP family.</text>
</comment>
<dbReference type="GO" id="GO:0007264">
    <property type="term" value="P:small GTPase-mediated signal transduction"/>
    <property type="evidence" value="ECO:0007669"/>
    <property type="project" value="TreeGrafter"/>
</dbReference>
<evidence type="ECO:0000256" key="2">
    <source>
        <dbReference type="ARBA" id="ARBA00022443"/>
    </source>
</evidence>
<dbReference type="OMA" id="THNIEIC"/>
<dbReference type="Pfam" id="PF00620">
    <property type="entry name" value="RhoGAP"/>
    <property type="match status" value="1"/>
</dbReference>
<keyword evidence="3" id="KW-0343">GTPase activation</keyword>
<dbReference type="EMBL" id="KB203711">
    <property type="protein sequence ID" value="ESO83357.1"/>
    <property type="molecule type" value="Genomic_DNA"/>
</dbReference>
<dbReference type="KEGG" id="lgi:LOTGIDRAFT_133635"/>
<dbReference type="InterPro" id="IPR001452">
    <property type="entry name" value="SH3_domain"/>
</dbReference>
<sequence>FQVHLCEDDRENYHHNEEDRTEDTFLIRVKSNDKAWNIRRTFSNFRSLDKQLHRCIFDRKFSQLVELQRQDEEKENTDLRRLLRRYLERFSYLAGSMINCGSVLNWLELDNRGNRLLAVDDSGINTPAIAAAHAIKRYNSQAVDEISLEVGDIVSVIDMPPPEDTIWWRGKRGFEVGFFPSECVEIIGEKVPTSMDNQIPEYILIRRHGKLMSFLRTFFSTRPARNQLKQSGIVKERVFGCDLGEHLLNSGHDVPLVLKCCAEVIEEHGIKSSRYYLLHNLLYNLPYLQTFDEDSVPDLCDDCYLQDIHSISSLLKMYLRELPNPLLTYQLYDKFAEAVRDEDNRLLRIHDVVQQLPPPHYRTTEYLMKHLAKVAAHGHDTGMHSKNLAIVWAPNLLRHAPHFKITFHGKFFLLVFEVEKILIFDHSGIIKVIFLSIMFTITRNLFVTYKKPRPKSLAISTPTRLLSLEEARERAFVGGLIPVSQKFIDVGGGPENLPAKYHTVIDLPGHK</sequence>
<organism evidence="7 8">
    <name type="scientific">Lottia gigantea</name>
    <name type="common">Giant owl limpet</name>
    <dbReference type="NCBI Taxonomy" id="225164"/>
    <lineage>
        <taxon>Eukaryota</taxon>
        <taxon>Metazoa</taxon>
        <taxon>Spiralia</taxon>
        <taxon>Lophotrochozoa</taxon>
        <taxon>Mollusca</taxon>
        <taxon>Gastropoda</taxon>
        <taxon>Patellogastropoda</taxon>
        <taxon>Lottioidea</taxon>
        <taxon>Lottiidae</taxon>
        <taxon>Lottia</taxon>
    </lineage>
</organism>
<evidence type="ECO:0000256" key="4">
    <source>
        <dbReference type="PROSITE-ProRule" id="PRU00192"/>
    </source>
</evidence>
<evidence type="ECO:0000259" key="5">
    <source>
        <dbReference type="PROSITE" id="PS50002"/>
    </source>
</evidence>
<name>V3ZGU3_LOTGI</name>
<dbReference type="InterPro" id="IPR000198">
    <property type="entry name" value="RhoGAP_dom"/>
</dbReference>
<dbReference type="CTD" id="20233461"/>
<feature type="domain" description="Rho-GAP" evidence="6">
    <location>
        <begin position="241"/>
        <end position="423"/>
    </location>
</feature>
<dbReference type="SUPFAM" id="SSF50044">
    <property type="entry name" value="SH3-domain"/>
    <property type="match status" value="1"/>
</dbReference>
<dbReference type="GO" id="GO:0035091">
    <property type="term" value="F:phosphatidylinositol binding"/>
    <property type="evidence" value="ECO:0007669"/>
    <property type="project" value="InterPro"/>
</dbReference>
<dbReference type="SMART" id="SM00324">
    <property type="entry name" value="RhoGAP"/>
    <property type="match status" value="1"/>
</dbReference>
<keyword evidence="8" id="KW-1185">Reference proteome</keyword>
<evidence type="ECO:0000313" key="8">
    <source>
        <dbReference type="Proteomes" id="UP000030746"/>
    </source>
</evidence>
<dbReference type="SMART" id="SM00326">
    <property type="entry name" value="SH3"/>
    <property type="match status" value="1"/>
</dbReference>
<protein>
    <recommendedName>
        <fullName evidence="9">Rho-GAP domain-containing protein</fullName>
    </recommendedName>
</protein>